<accession>A0A6I8LYJ7</accession>
<evidence type="ECO:0000313" key="2">
    <source>
        <dbReference type="EMBL" id="VVJ21603.1"/>
    </source>
</evidence>
<feature type="compositionally biased region" description="Polar residues" evidence="1">
    <location>
        <begin position="557"/>
        <end position="568"/>
    </location>
</feature>
<name>A0A6I8LYJ7_9PSEU</name>
<keyword evidence="3" id="KW-1185">Reference proteome</keyword>
<feature type="compositionally biased region" description="Polar residues" evidence="1">
    <location>
        <begin position="532"/>
        <end position="543"/>
    </location>
</feature>
<protein>
    <submittedName>
        <fullName evidence="2">Uncharacterized protein</fullName>
    </submittedName>
</protein>
<reference evidence="2 3" key="1">
    <citation type="submission" date="2019-09" db="EMBL/GenBank/DDBJ databases">
        <authorList>
            <person name="Leyn A S."/>
        </authorList>
    </citation>
    <scope>NUCLEOTIDE SEQUENCE [LARGE SCALE GENOMIC DNA]</scope>
    <source>
        <strain evidence="2">AA231_1</strain>
    </source>
</reference>
<feature type="compositionally biased region" description="Basic and acidic residues" evidence="1">
    <location>
        <begin position="119"/>
        <end position="132"/>
    </location>
</feature>
<feature type="region of interest" description="Disordered" evidence="1">
    <location>
        <begin position="1"/>
        <end position="140"/>
    </location>
</feature>
<organism evidence="2 3">
    <name type="scientific">Amycolatopsis camponoti</name>
    <dbReference type="NCBI Taxonomy" id="2606593"/>
    <lineage>
        <taxon>Bacteria</taxon>
        <taxon>Bacillati</taxon>
        <taxon>Actinomycetota</taxon>
        <taxon>Actinomycetes</taxon>
        <taxon>Pseudonocardiales</taxon>
        <taxon>Pseudonocardiaceae</taxon>
        <taxon>Amycolatopsis</taxon>
    </lineage>
</organism>
<dbReference type="AlphaFoldDB" id="A0A6I8LYJ7"/>
<feature type="region of interest" description="Disordered" evidence="1">
    <location>
        <begin position="443"/>
        <end position="600"/>
    </location>
</feature>
<gene>
    <name evidence="2" type="ORF">AA23TX_06624</name>
</gene>
<dbReference type="EMBL" id="CABVGP010000002">
    <property type="protein sequence ID" value="VVJ21603.1"/>
    <property type="molecule type" value="Genomic_DNA"/>
</dbReference>
<sequence>MAVTYRRPVSTGASPGTSGPGGAGSDIRPRANPRGDSSRGTPERDISGGTPTRRRRSAPDGGSGGPGSGTYSDPTGPQGPGQSGSTQASPRGPQGESVVTSGPHPDTRPGGPPVAPAEAAERDAVVAEDPHADSSGATPTFAATRDDYAQEPAARHEVTASRACTDCETRVEIAVNTDIMIITAHGNTCETCVPRSKKRVARTDTVPRTATTLHVWWAPHPDGSGQWHVLRQRFIDEEVQQPAVPRPDATEAQEPTSDRLDIAGEHPQVSSELVLSEGWQDPLRQDASEIFGKRDWLAIALVWGAVDCRMLGAFAVLLESFWLETVVGSDGSARMIVRLTGLPPLVAVLVPEAALRWANSDQPMALPVSGMVAVYATLGPLLCASTGHRPECTDLERLLGDASKLPEAPRTPRPTALRLALAGRSGRPAIADLLAAYPVREHAPGQAEQPPPGHLLLSPPQAAGSSTEAAQPPSAGDPHSFTRPATAEPGAVATHVEIPRKSSPTTEGAPGGDREPAQDFAGMVEPGASAEASRSTHGTNGTTRPAFASDRAHETTRSSSAGDHNTTRGAAPGADSPAHRSRTPGTVSGGRGASGSQVRAPYGLKATQAVMQGIGSAPQTAITFGRS</sequence>
<evidence type="ECO:0000313" key="3">
    <source>
        <dbReference type="Proteomes" id="UP000399805"/>
    </source>
</evidence>
<evidence type="ECO:0000256" key="1">
    <source>
        <dbReference type="SAM" id="MobiDB-lite"/>
    </source>
</evidence>
<dbReference type="Proteomes" id="UP000399805">
    <property type="component" value="Unassembled WGS sequence"/>
</dbReference>
<proteinExistence type="predicted"/>